<protein>
    <submittedName>
        <fullName evidence="2">Uncharacterized protein</fullName>
    </submittedName>
</protein>
<feature type="transmembrane region" description="Helical" evidence="1">
    <location>
        <begin position="53"/>
        <end position="75"/>
    </location>
</feature>
<keyword evidence="1" id="KW-0812">Transmembrane</keyword>
<gene>
    <name evidence="2" type="ORF">MTP13_07435</name>
</gene>
<keyword evidence="1" id="KW-1133">Transmembrane helix</keyword>
<proteinExistence type="predicted"/>
<name>A0ABY4AWN5_9MICO</name>
<keyword evidence="3" id="KW-1185">Reference proteome</keyword>
<reference evidence="2 3" key="1">
    <citation type="submission" date="2022-03" db="EMBL/GenBank/DDBJ databases">
        <title>Agromyces sp. isolated from the gut of P. brevitarsis seulensis larvae.</title>
        <authorList>
            <person name="Won M."/>
            <person name="Kwon S.-W."/>
        </authorList>
    </citation>
    <scope>NUCLEOTIDE SEQUENCE [LARGE SCALE GENOMIC DNA]</scope>
    <source>
        <strain evidence="2 3">KACC 16215</strain>
    </source>
</reference>
<keyword evidence="1" id="KW-0472">Membrane</keyword>
<evidence type="ECO:0000256" key="1">
    <source>
        <dbReference type="SAM" id="Phobius"/>
    </source>
</evidence>
<sequence length="110" mass="12410">MRHFTWRASFTVFGFGIVVTSFFAFVRMVRIGFRRTNYFGGPTTNHVEYAEDPWLWVTAVILTASVMLLAGMVLIEAIHRRWLVSGIVCAVLGAVPALCNWYLLSLNHGS</sequence>
<feature type="transmembrane region" description="Helical" evidence="1">
    <location>
        <begin position="82"/>
        <end position="104"/>
    </location>
</feature>
<evidence type="ECO:0000313" key="2">
    <source>
        <dbReference type="EMBL" id="UOE27602.1"/>
    </source>
</evidence>
<dbReference type="Proteomes" id="UP000831304">
    <property type="component" value="Chromosome"/>
</dbReference>
<dbReference type="EMBL" id="CP094533">
    <property type="protein sequence ID" value="UOE27602.1"/>
    <property type="molecule type" value="Genomic_DNA"/>
</dbReference>
<dbReference type="RefSeq" id="WP_243570432.1">
    <property type="nucleotide sequence ID" value="NZ_BAAARD010000001.1"/>
</dbReference>
<evidence type="ECO:0000313" key="3">
    <source>
        <dbReference type="Proteomes" id="UP000831304"/>
    </source>
</evidence>
<feature type="transmembrane region" description="Helical" evidence="1">
    <location>
        <begin position="12"/>
        <end position="33"/>
    </location>
</feature>
<accession>A0ABY4AWN5</accession>
<organism evidence="2 3">
    <name type="scientific">Agromyces soli</name>
    <dbReference type="NCBI Taxonomy" id="659012"/>
    <lineage>
        <taxon>Bacteria</taxon>
        <taxon>Bacillati</taxon>
        <taxon>Actinomycetota</taxon>
        <taxon>Actinomycetes</taxon>
        <taxon>Micrococcales</taxon>
        <taxon>Microbacteriaceae</taxon>
        <taxon>Agromyces</taxon>
    </lineage>
</organism>